<dbReference type="Proteomes" id="UP000004095">
    <property type="component" value="Unassembled WGS sequence"/>
</dbReference>
<name>A1ZZX5_MICM2</name>
<feature type="chain" id="PRO_5002642341" evidence="3">
    <location>
        <begin position="23"/>
        <end position="961"/>
    </location>
</feature>
<protein>
    <submittedName>
        <fullName evidence="5">Two component regulator three Y motif family</fullName>
    </submittedName>
</protein>
<feature type="signal peptide" evidence="3">
    <location>
        <begin position="1"/>
        <end position="22"/>
    </location>
</feature>
<dbReference type="RefSeq" id="WP_002705589.1">
    <property type="nucleotide sequence ID" value="NZ_AAWS01000084.1"/>
</dbReference>
<feature type="coiled-coil region" evidence="1">
    <location>
        <begin position="809"/>
        <end position="865"/>
    </location>
</feature>
<dbReference type="Pfam" id="PF07495">
    <property type="entry name" value="Y_Y_Y"/>
    <property type="match status" value="1"/>
</dbReference>
<gene>
    <name evidence="5" type="ORF">M23134_01547</name>
</gene>
<dbReference type="EMBL" id="AAWS01000084">
    <property type="protein sequence ID" value="EAY24063.1"/>
    <property type="molecule type" value="Genomic_DNA"/>
</dbReference>
<comment type="caution">
    <text evidence="5">The sequence shown here is derived from an EMBL/GenBank/DDBJ whole genome shotgun (WGS) entry which is preliminary data.</text>
</comment>
<evidence type="ECO:0000313" key="5">
    <source>
        <dbReference type="EMBL" id="EAY24063.1"/>
    </source>
</evidence>
<organism evidence="5 6">
    <name type="scientific">Microscilla marina ATCC 23134</name>
    <dbReference type="NCBI Taxonomy" id="313606"/>
    <lineage>
        <taxon>Bacteria</taxon>
        <taxon>Pseudomonadati</taxon>
        <taxon>Bacteroidota</taxon>
        <taxon>Cytophagia</taxon>
        <taxon>Cytophagales</taxon>
        <taxon>Microscillaceae</taxon>
        <taxon>Microscilla</taxon>
    </lineage>
</organism>
<dbReference type="AlphaFoldDB" id="A1ZZX5"/>
<sequence length="961" mass="111752">MTIKLFLLNLLILTSSIFSAIAQSNSLFTKKFDLKTNVSSERHNTLVIDHNSKVLSATLFGIETFDGVTWKRNEIYDGKKKIYMLYILQKNKYHQGSYLIASRGNFGFLSYQNDQFQYTSLASKQLNDSIIGSHVVRILQLNSSTYFFGRKGFVVYNHQDNTLKVIKNNIDLSKKYRYEYFVIGQQIVSKGPNNQVLVLQNNQWQTSTKHYFLKKYNAAKFFELSPHQKLLISKSGDFYLSGKRHLFRKNDTLSVMFQGTYGFRIKHRAGKLFIKSHKKIAIYDLKQNKVIFLKQFKKARLTNFDIDKQGNFWVSSYDGIFFIETNIVFKARTNHTNTFKQYHIDDMTFDIKRNNIDVEVRKKGKSKLFKKLGLIHNIVKVRSNIYFCTTKGLYLFKDDELNKIYNAECYIILNYSSKGQNNLLFIEGRVLLLNARQKVVKEMSVPGLALRTIIFNNKIYYSTEDEAYRITLNNKGDSIVNVSRLKFPNRTAYDFEFFKTSDGLVINNAKGIYLIKEQNENKTIHLSKNIIGISRNKKGDYNVNFTYVYCNSIDSFFVVPLYIGEYNGKNIPGHLIKNAKGAYQWHNKPFKRLDKCLLSSITQTPQNTYELVANDHIIEYDPNKKIDVDYAFKTYIRSVQIKTKHTDTTRRKNILVDSIIYYGNAVQPPAPTLAYQHNTLTFTYASDSWAAYERNLYSYQLIGLDEGWSGWSTEQKKEYTHLREGTYTFRVRCKNIYGTISSVDSYTFTILPPWHRTIWAYALYVLVGLALLIGGSYGYSRYRSRQLYLRNQHLEQVVDERTQEILAQKEEISQQADMLQVTNDELKQANERIQREKDEKVKIYLQEATETANKLQQVRNTLAKEGSDEAQKILKQAISGVDEFVIIREKVRQEYPDFTERIDQALIDKKITKLVWQVGYCLKLGMLPAEVAEVLPTNNRSVSTHGSNLRRLGILDPIKKA</sequence>
<dbReference type="CDD" id="cd00146">
    <property type="entry name" value="PKD"/>
    <property type="match status" value="1"/>
</dbReference>
<evidence type="ECO:0000256" key="1">
    <source>
        <dbReference type="SAM" id="Coils"/>
    </source>
</evidence>
<keyword evidence="3" id="KW-0732">Signal</keyword>
<evidence type="ECO:0000256" key="2">
    <source>
        <dbReference type="SAM" id="Phobius"/>
    </source>
</evidence>
<accession>A1ZZX5</accession>
<proteinExistence type="predicted"/>
<keyword evidence="2" id="KW-0812">Transmembrane</keyword>
<dbReference type="OrthoDB" id="9806995at2"/>
<evidence type="ECO:0000256" key="3">
    <source>
        <dbReference type="SAM" id="SignalP"/>
    </source>
</evidence>
<dbReference type="eggNOG" id="COG2203">
    <property type="taxonomic scope" value="Bacteria"/>
</dbReference>
<keyword evidence="2" id="KW-0472">Membrane</keyword>
<dbReference type="Gene3D" id="2.60.40.10">
    <property type="entry name" value="Immunoglobulins"/>
    <property type="match status" value="1"/>
</dbReference>
<evidence type="ECO:0000313" key="6">
    <source>
        <dbReference type="Proteomes" id="UP000004095"/>
    </source>
</evidence>
<feature type="transmembrane region" description="Helical" evidence="2">
    <location>
        <begin position="758"/>
        <end position="780"/>
    </location>
</feature>
<dbReference type="InterPro" id="IPR013783">
    <property type="entry name" value="Ig-like_fold"/>
</dbReference>
<keyword evidence="6" id="KW-1185">Reference proteome</keyword>
<reference evidence="5 6" key="1">
    <citation type="submission" date="2007-01" db="EMBL/GenBank/DDBJ databases">
        <authorList>
            <person name="Haygood M."/>
            <person name="Podell S."/>
            <person name="Anderson C."/>
            <person name="Hopkinson B."/>
            <person name="Roe K."/>
            <person name="Barbeau K."/>
            <person name="Gaasterland T."/>
            <person name="Ferriera S."/>
            <person name="Johnson J."/>
            <person name="Kravitz S."/>
            <person name="Beeson K."/>
            <person name="Sutton G."/>
            <person name="Rogers Y.-H."/>
            <person name="Friedman R."/>
            <person name="Frazier M."/>
            <person name="Venter J.C."/>
        </authorList>
    </citation>
    <scope>NUCLEOTIDE SEQUENCE [LARGE SCALE GENOMIC DNA]</scope>
    <source>
        <strain evidence="5 6">ATCC 23134</strain>
    </source>
</reference>
<evidence type="ECO:0000259" key="4">
    <source>
        <dbReference type="Pfam" id="PF07495"/>
    </source>
</evidence>
<feature type="domain" description="Two component regulator three Y" evidence="4">
    <location>
        <begin position="693"/>
        <end position="750"/>
    </location>
</feature>
<keyword evidence="2" id="KW-1133">Transmembrane helix</keyword>
<dbReference type="InterPro" id="IPR011123">
    <property type="entry name" value="Y_Y_Y"/>
</dbReference>
<keyword evidence="1" id="KW-0175">Coiled coil</keyword>